<dbReference type="CDD" id="cd06171">
    <property type="entry name" value="Sigma70_r4"/>
    <property type="match status" value="1"/>
</dbReference>
<dbReference type="InterPro" id="IPR013249">
    <property type="entry name" value="RNA_pol_sigma70_r4_t2"/>
</dbReference>
<dbReference type="Gene3D" id="1.10.1740.10">
    <property type="match status" value="1"/>
</dbReference>
<dbReference type="Pfam" id="PF04542">
    <property type="entry name" value="Sigma70_r2"/>
    <property type="match status" value="1"/>
</dbReference>
<dbReference type="InterPro" id="IPR013324">
    <property type="entry name" value="RNA_pol_sigma_r3/r4-like"/>
</dbReference>
<feature type="region of interest" description="Disordered" evidence="5">
    <location>
        <begin position="88"/>
        <end position="108"/>
    </location>
</feature>
<accession>A0A9X0WDZ6</accession>
<evidence type="ECO:0000313" key="9">
    <source>
        <dbReference type="Proteomes" id="UP001138768"/>
    </source>
</evidence>
<keyword evidence="2" id="KW-0805">Transcription regulation</keyword>
<dbReference type="PANTHER" id="PTHR43133">
    <property type="entry name" value="RNA POLYMERASE ECF-TYPE SIGMA FACTO"/>
    <property type="match status" value="1"/>
</dbReference>
<dbReference type="InterPro" id="IPR007627">
    <property type="entry name" value="RNA_pol_sigma70_r2"/>
</dbReference>
<dbReference type="InterPro" id="IPR039425">
    <property type="entry name" value="RNA_pol_sigma-70-like"/>
</dbReference>
<dbReference type="InterPro" id="IPR013325">
    <property type="entry name" value="RNA_pol_sigma_r2"/>
</dbReference>
<feature type="domain" description="RNA polymerase sigma factor 70 region 4 type 2" evidence="7">
    <location>
        <begin position="118"/>
        <end position="168"/>
    </location>
</feature>
<dbReference type="EMBL" id="NRRY01000128">
    <property type="protein sequence ID" value="MBK1621820.1"/>
    <property type="molecule type" value="Genomic_DNA"/>
</dbReference>
<evidence type="ECO:0008006" key="10">
    <source>
        <dbReference type="Google" id="ProtNLM"/>
    </source>
</evidence>
<dbReference type="SUPFAM" id="SSF88659">
    <property type="entry name" value="Sigma3 and sigma4 domains of RNA polymerase sigma factors"/>
    <property type="match status" value="1"/>
</dbReference>
<feature type="domain" description="RNA polymerase sigma-70 region 2" evidence="6">
    <location>
        <begin position="24"/>
        <end position="88"/>
    </location>
</feature>
<gene>
    <name evidence="8" type="ORF">CKO42_26265</name>
</gene>
<keyword evidence="3" id="KW-0731">Sigma factor</keyword>
<evidence type="ECO:0000256" key="1">
    <source>
        <dbReference type="ARBA" id="ARBA00010641"/>
    </source>
</evidence>
<dbReference type="Proteomes" id="UP001138768">
    <property type="component" value="Unassembled WGS sequence"/>
</dbReference>
<evidence type="ECO:0000256" key="5">
    <source>
        <dbReference type="SAM" id="MobiDB-lite"/>
    </source>
</evidence>
<dbReference type="Pfam" id="PF08281">
    <property type="entry name" value="Sigma70_r4_2"/>
    <property type="match status" value="1"/>
</dbReference>
<evidence type="ECO:0000256" key="3">
    <source>
        <dbReference type="ARBA" id="ARBA00023082"/>
    </source>
</evidence>
<dbReference type="RefSeq" id="WP_200252282.1">
    <property type="nucleotide sequence ID" value="NZ_NRRY01000128.1"/>
</dbReference>
<dbReference type="GO" id="GO:0016987">
    <property type="term" value="F:sigma factor activity"/>
    <property type="evidence" value="ECO:0007669"/>
    <property type="project" value="UniProtKB-KW"/>
</dbReference>
<dbReference type="GO" id="GO:0003677">
    <property type="term" value="F:DNA binding"/>
    <property type="evidence" value="ECO:0007669"/>
    <property type="project" value="InterPro"/>
</dbReference>
<keyword evidence="4" id="KW-0804">Transcription</keyword>
<dbReference type="PANTHER" id="PTHR43133:SF51">
    <property type="entry name" value="RNA POLYMERASE SIGMA FACTOR"/>
    <property type="match status" value="1"/>
</dbReference>
<dbReference type="AlphaFoldDB" id="A0A9X0WDZ6"/>
<dbReference type="Gene3D" id="1.10.10.10">
    <property type="entry name" value="Winged helix-like DNA-binding domain superfamily/Winged helix DNA-binding domain"/>
    <property type="match status" value="1"/>
</dbReference>
<dbReference type="NCBIfam" id="TIGR02937">
    <property type="entry name" value="sigma70-ECF"/>
    <property type="match status" value="1"/>
</dbReference>
<dbReference type="InterPro" id="IPR036388">
    <property type="entry name" value="WH-like_DNA-bd_sf"/>
</dbReference>
<comment type="similarity">
    <text evidence="1">Belongs to the sigma-70 factor family. ECF subfamily.</text>
</comment>
<name>A0A9X0WDZ6_9GAMM</name>
<reference evidence="8 9" key="1">
    <citation type="journal article" date="2020" name="Microorganisms">
        <title>Osmotic Adaptation and Compatible Solute Biosynthesis of Phototrophic Bacteria as Revealed from Genome Analyses.</title>
        <authorList>
            <person name="Imhoff J.F."/>
            <person name="Rahn T."/>
            <person name="Kunzel S."/>
            <person name="Keller A."/>
            <person name="Neulinger S.C."/>
        </authorList>
    </citation>
    <scope>NUCLEOTIDE SEQUENCE [LARGE SCALE GENOMIC DNA]</scope>
    <source>
        <strain evidence="8 9">DSM 25653</strain>
    </source>
</reference>
<evidence type="ECO:0000259" key="7">
    <source>
        <dbReference type="Pfam" id="PF08281"/>
    </source>
</evidence>
<evidence type="ECO:0000256" key="4">
    <source>
        <dbReference type="ARBA" id="ARBA00023163"/>
    </source>
</evidence>
<evidence type="ECO:0000259" key="6">
    <source>
        <dbReference type="Pfam" id="PF04542"/>
    </source>
</evidence>
<keyword evidence="9" id="KW-1185">Reference proteome</keyword>
<protein>
    <recommendedName>
        <fullName evidence="10">Sigma-70 family RNA polymerase sigma factor</fullName>
    </recommendedName>
</protein>
<dbReference type="GO" id="GO:0006352">
    <property type="term" value="P:DNA-templated transcription initiation"/>
    <property type="evidence" value="ECO:0007669"/>
    <property type="project" value="InterPro"/>
</dbReference>
<evidence type="ECO:0000256" key="2">
    <source>
        <dbReference type="ARBA" id="ARBA00023015"/>
    </source>
</evidence>
<comment type="caution">
    <text evidence="8">The sequence shown here is derived from an EMBL/GenBank/DDBJ whole genome shotgun (WGS) entry which is preliminary data.</text>
</comment>
<evidence type="ECO:0000313" key="8">
    <source>
        <dbReference type="EMBL" id="MBK1621820.1"/>
    </source>
</evidence>
<dbReference type="SUPFAM" id="SSF88946">
    <property type="entry name" value="Sigma2 domain of RNA polymerase sigma factors"/>
    <property type="match status" value="1"/>
</dbReference>
<organism evidence="8 9">
    <name type="scientific">Lamprobacter modestohalophilus</name>
    <dbReference type="NCBI Taxonomy" id="1064514"/>
    <lineage>
        <taxon>Bacteria</taxon>
        <taxon>Pseudomonadati</taxon>
        <taxon>Pseudomonadota</taxon>
        <taxon>Gammaproteobacteria</taxon>
        <taxon>Chromatiales</taxon>
        <taxon>Chromatiaceae</taxon>
        <taxon>Lamprobacter</taxon>
    </lineage>
</organism>
<sequence>MSASAALTSAPSTTASEAPSFEALAETHRHSLFKYAYRLSGNKEIAEDLVQDSLLRAWRSFARLQNPAAALGWMKTIVRRENARRFERIQPRESAMPTEELPTQPAQDYDTSTDAFVLRRALRALPEEYREPLILQVLHGYSQQEIAARLGLSGAGAGTRLFRARQKLRAALGERS</sequence>
<dbReference type="InterPro" id="IPR014284">
    <property type="entry name" value="RNA_pol_sigma-70_dom"/>
</dbReference>
<proteinExistence type="inferred from homology"/>